<evidence type="ECO:0000313" key="10">
    <source>
        <dbReference type="EMBL" id="QDU38501.1"/>
    </source>
</evidence>
<dbReference type="NCBIfam" id="TIGR03323">
    <property type="entry name" value="alt_F1F0_F1_gam"/>
    <property type="match status" value="1"/>
</dbReference>
<dbReference type="Pfam" id="PF00231">
    <property type="entry name" value="ATP-synt"/>
    <property type="match status" value="1"/>
</dbReference>
<evidence type="ECO:0000256" key="3">
    <source>
        <dbReference type="ARBA" id="ARBA00007681"/>
    </source>
</evidence>
<organism evidence="10 11">
    <name type="scientific">Maioricimonas rarisocia</name>
    <dbReference type="NCBI Taxonomy" id="2528026"/>
    <lineage>
        <taxon>Bacteria</taxon>
        <taxon>Pseudomonadati</taxon>
        <taxon>Planctomycetota</taxon>
        <taxon>Planctomycetia</taxon>
        <taxon>Planctomycetales</taxon>
        <taxon>Planctomycetaceae</taxon>
        <taxon>Maioricimonas</taxon>
    </lineage>
</organism>
<sequence>MQTLESLKRRIRTAEDLRSVVRTMKTLAAVSIRQYEAAAASLERYSDTIASGMQMLLWHHPTAAEVTTAGPHARTGLIVFGSDQGMCGQFNEDIATYATGQIDSLNDAGAAEVIVACAGIRPVGRLLDAGIPIEHVFEVPGSVGGITPAVQEMLVWLDDWRRRHHLRRVILLYQHRQIETTCAPTQVTLLPFDVGHLDSGSLRRWPGTSLPTFTMEPGVLLSALVRQFLFVKLFRAFAESLSSENASRIAAMQAAERSIGEQLGTFRFSYQQQRQTSITEELLDVITGFEALSGEDRPPC</sequence>
<dbReference type="RefSeq" id="WP_145369776.1">
    <property type="nucleotide sequence ID" value="NZ_CP036275.1"/>
</dbReference>
<evidence type="ECO:0000256" key="6">
    <source>
        <dbReference type="ARBA" id="ARBA00023065"/>
    </source>
</evidence>
<evidence type="ECO:0000256" key="8">
    <source>
        <dbReference type="ARBA" id="ARBA00023196"/>
    </source>
</evidence>
<evidence type="ECO:0000256" key="4">
    <source>
        <dbReference type="ARBA" id="ARBA00022448"/>
    </source>
</evidence>
<keyword evidence="4" id="KW-0813">Transport</keyword>
<keyword evidence="9" id="KW-0066">ATP synthesis</keyword>
<dbReference type="InterPro" id="IPR035968">
    <property type="entry name" value="ATP_synth_F1_ATPase_gsu"/>
</dbReference>
<dbReference type="EMBL" id="CP036275">
    <property type="protein sequence ID" value="QDU38501.1"/>
    <property type="molecule type" value="Genomic_DNA"/>
</dbReference>
<dbReference type="PANTHER" id="PTHR11693:SF22">
    <property type="entry name" value="ATP SYNTHASE SUBUNIT GAMMA, MITOCHONDRIAL"/>
    <property type="match status" value="1"/>
</dbReference>
<dbReference type="CDD" id="cd12151">
    <property type="entry name" value="F1-ATPase_gamma"/>
    <property type="match status" value="1"/>
</dbReference>
<proteinExistence type="inferred from homology"/>
<evidence type="ECO:0000256" key="9">
    <source>
        <dbReference type="ARBA" id="ARBA00023310"/>
    </source>
</evidence>
<keyword evidence="6" id="KW-0406">Ion transport</keyword>
<dbReference type="Proteomes" id="UP000320496">
    <property type="component" value="Chromosome"/>
</dbReference>
<comment type="similarity">
    <text evidence="3">Belongs to the ATPase gamma chain family.</text>
</comment>
<evidence type="ECO:0000256" key="7">
    <source>
        <dbReference type="ARBA" id="ARBA00023136"/>
    </source>
</evidence>
<protein>
    <submittedName>
        <fullName evidence="10">ATP synthase gamma chain</fullName>
    </submittedName>
</protein>
<reference evidence="10 11" key="1">
    <citation type="submission" date="2019-02" db="EMBL/GenBank/DDBJ databases">
        <title>Deep-cultivation of Planctomycetes and their phenomic and genomic characterization uncovers novel biology.</title>
        <authorList>
            <person name="Wiegand S."/>
            <person name="Jogler M."/>
            <person name="Boedeker C."/>
            <person name="Pinto D."/>
            <person name="Vollmers J."/>
            <person name="Rivas-Marin E."/>
            <person name="Kohn T."/>
            <person name="Peeters S.H."/>
            <person name="Heuer A."/>
            <person name="Rast P."/>
            <person name="Oberbeckmann S."/>
            <person name="Bunk B."/>
            <person name="Jeske O."/>
            <person name="Meyerdierks A."/>
            <person name="Storesund J.E."/>
            <person name="Kallscheuer N."/>
            <person name="Luecker S."/>
            <person name="Lage O.M."/>
            <person name="Pohl T."/>
            <person name="Merkel B.J."/>
            <person name="Hornburger P."/>
            <person name="Mueller R.-W."/>
            <person name="Bruemmer F."/>
            <person name="Labrenz M."/>
            <person name="Spormann A.M."/>
            <person name="Op den Camp H."/>
            <person name="Overmann J."/>
            <person name="Amann R."/>
            <person name="Jetten M.S.M."/>
            <person name="Mascher T."/>
            <person name="Medema M.H."/>
            <person name="Devos D.P."/>
            <person name="Kaster A.-K."/>
            <person name="Ovreas L."/>
            <person name="Rohde M."/>
            <person name="Galperin M.Y."/>
            <person name="Jogler C."/>
        </authorList>
    </citation>
    <scope>NUCLEOTIDE SEQUENCE [LARGE SCALE GENOMIC DNA]</scope>
    <source>
        <strain evidence="10 11">Mal4</strain>
    </source>
</reference>
<dbReference type="OrthoDB" id="9812769at2"/>
<dbReference type="InterPro" id="IPR017709">
    <property type="entry name" value="Alt_ATP_synth_F1_gsu"/>
</dbReference>
<dbReference type="PANTHER" id="PTHR11693">
    <property type="entry name" value="ATP SYNTHASE GAMMA CHAIN"/>
    <property type="match status" value="1"/>
</dbReference>
<dbReference type="AlphaFoldDB" id="A0A517Z7T8"/>
<evidence type="ECO:0000256" key="5">
    <source>
        <dbReference type="ARBA" id="ARBA00022781"/>
    </source>
</evidence>
<name>A0A517Z7T8_9PLAN</name>
<evidence type="ECO:0000256" key="1">
    <source>
        <dbReference type="ARBA" id="ARBA00003456"/>
    </source>
</evidence>
<keyword evidence="11" id="KW-1185">Reference proteome</keyword>
<comment type="subcellular location">
    <subcellularLocation>
        <location evidence="2">Membrane</location>
        <topology evidence="2">Peripheral membrane protein</topology>
    </subcellularLocation>
</comment>
<keyword evidence="5" id="KW-0375">Hydrogen ion transport</keyword>
<accession>A0A517Z7T8</accession>
<dbReference type="GO" id="GO:0046933">
    <property type="term" value="F:proton-transporting ATP synthase activity, rotational mechanism"/>
    <property type="evidence" value="ECO:0007669"/>
    <property type="project" value="InterPro"/>
</dbReference>
<keyword evidence="8" id="KW-0139">CF(1)</keyword>
<dbReference type="PRINTS" id="PR00126">
    <property type="entry name" value="ATPASEGAMMA"/>
</dbReference>
<dbReference type="GO" id="GO:0045259">
    <property type="term" value="C:proton-transporting ATP synthase complex"/>
    <property type="evidence" value="ECO:0007669"/>
    <property type="project" value="UniProtKB-KW"/>
</dbReference>
<dbReference type="KEGG" id="mri:Mal4_28290"/>
<dbReference type="SUPFAM" id="SSF52943">
    <property type="entry name" value="ATP synthase (F1-ATPase), gamma subunit"/>
    <property type="match status" value="1"/>
</dbReference>
<comment type="function">
    <text evidence="1">Produces ATP from ADP in the presence of a proton gradient across the membrane. The gamma chain is believed to be important in regulating ATPase activity and the flow of protons through the CF(0) complex.</text>
</comment>
<gene>
    <name evidence="10" type="primary">atpG_2</name>
    <name evidence="10" type="ORF">Mal4_28290</name>
</gene>
<keyword evidence="7" id="KW-0472">Membrane</keyword>
<evidence type="ECO:0000313" key="11">
    <source>
        <dbReference type="Proteomes" id="UP000320496"/>
    </source>
</evidence>
<evidence type="ECO:0000256" key="2">
    <source>
        <dbReference type="ARBA" id="ARBA00004170"/>
    </source>
</evidence>
<dbReference type="Gene3D" id="1.10.287.80">
    <property type="entry name" value="ATP synthase, gamma subunit, helix hairpin domain"/>
    <property type="match status" value="2"/>
</dbReference>
<dbReference type="InterPro" id="IPR000131">
    <property type="entry name" value="ATP_synth_F1_gsu"/>
</dbReference>